<keyword evidence="1" id="KW-0472">Membrane</keyword>
<feature type="transmembrane region" description="Helical" evidence="1">
    <location>
        <begin position="211"/>
        <end position="232"/>
    </location>
</feature>
<feature type="transmembrane region" description="Helical" evidence="1">
    <location>
        <begin position="329"/>
        <end position="349"/>
    </location>
</feature>
<evidence type="ECO:0000313" key="2">
    <source>
        <dbReference type="EMBL" id="KAH9419936.1"/>
    </source>
</evidence>
<comment type="caution">
    <text evidence="2">The sequence shown here is derived from an EMBL/GenBank/DDBJ whole genome shotgun (WGS) entry which is preliminary data.</text>
</comment>
<feature type="transmembrane region" description="Helical" evidence="1">
    <location>
        <begin position="160"/>
        <end position="191"/>
    </location>
</feature>
<feature type="transmembrane region" description="Helical" evidence="1">
    <location>
        <begin position="105"/>
        <end position="125"/>
    </location>
</feature>
<keyword evidence="1" id="KW-1133">Transmembrane helix</keyword>
<dbReference type="Proteomes" id="UP000887458">
    <property type="component" value="Unassembled WGS sequence"/>
</dbReference>
<dbReference type="EMBL" id="NJHN03000054">
    <property type="protein sequence ID" value="KAH9419936.1"/>
    <property type="molecule type" value="Genomic_DNA"/>
</dbReference>
<feature type="transmembrane region" description="Helical" evidence="1">
    <location>
        <begin position="61"/>
        <end position="85"/>
    </location>
</feature>
<keyword evidence="3" id="KW-1185">Reference proteome</keyword>
<protein>
    <recommendedName>
        <fullName evidence="4">Gustatory receptor</fullName>
    </recommendedName>
</protein>
<accession>A0ABQ8JC49</accession>
<sequence length="438" mass="52781">MAYSIWKNIRMIIIEIIRMISPLLRNHRSFEYLQIYFQQYRIVENYHSCPKLYQQCVRDPLCLISLMFILTTLKLLYNCHFGLLNDRLWVQNHMDVIATANMSKAAYWLAALMMIRCISNVYFLYYNNPTVYHIKSILIDQRKHCFQWPFYYRSKLIMDYISNFSCSVLTIGSSFFITILLFMILMYFIAMKFVADNVNYFHLETIGSIEYGKLFVLLFNVYIMQTASYFYAHFEILAASCMQIYLKIFDIHVSQAEQALFQLKERSKRNDFIFITNCLLKFQNLCTKNLKYIHLANHIYGRLFLLFMISQIPFNCYLAIFLTKGEHKWIFSYFYATLYIQQIACIFGVHYQLVQHNRRFNYSATRFIHIMARTRFYRVNLCRKLKLTNFAQAFHTINRYGFSYGKIELITMNEFIKYASLYSQLLMFIYSHVRFQNE</sequence>
<keyword evidence="1" id="KW-0812">Transmembrane</keyword>
<feature type="transmembrane region" description="Helical" evidence="1">
    <location>
        <begin position="303"/>
        <end position="323"/>
    </location>
</feature>
<name>A0ABQ8JC49_DERPT</name>
<evidence type="ECO:0000256" key="1">
    <source>
        <dbReference type="SAM" id="Phobius"/>
    </source>
</evidence>
<reference evidence="2 3" key="1">
    <citation type="journal article" date="2018" name="J. Allergy Clin. Immunol.">
        <title>High-quality assembly of Dermatophagoides pteronyssinus genome and transcriptome reveals a wide range of novel allergens.</title>
        <authorList>
            <person name="Liu X.Y."/>
            <person name="Yang K.Y."/>
            <person name="Wang M.Q."/>
            <person name="Kwok J.S."/>
            <person name="Zeng X."/>
            <person name="Yang Z."/>
            <person name="Xiao X.J."/>
            <person name="Lau C.P."/>
            <person name="Li Y."/>
            <person name="Huang Z.M."/>
            <person name="Ba J.G."/>
            <person name="Yim A.K."/>
            <person name="Ouyang C.Y."/>
            <person name="Ngai S.M."/>
            <person name="Chan T.F."/>
            <person name="Leung E.L."/>
            <person name="Liu L."/>
            <person name="Liu Z.G."/>
            <person name="Tsui S.K."/>
        </authorList>
    </citation>
    <scope>NUCLEOTIDE SEQUENCE [LARGE SCALE GENOMIC DNA]</scope>
    <source>
        <strain evidence="2">Derp</strain>
    </source>
</reference>
<proteinExistence type="predicted"/>
<evidence type="ECO:0000313" key="3">
    <source>
        <dbReference type="Proteomes" id="UP000887458"/>
    </source>
</evidence>
<organism evidence="2 3">
    <name type="scientific">Dermatophagoides pteronyssinus</name>
    <name type="common">European house dust mite</name>
    <dbReference type="NCBI Taxonomy" id="6956"/>
    <lineage>
        <taxon>Eukaryota</taxon>
        <taxon>Metazoa</taxon>
        <taxon>Ecdysozoa</taxon>
        <taxon>Arthropoda</taxon>
        <taxon>Chelicerata</taxon>
        <taxon>Arachnida</taxon>
        <taxon>Acari</taxon>
        <taxon>Acariformes</taxon>
        <taxon>Sarcoptiformes</taxon>
        <taxon>Astigmata</taxon>
        <taxon>Psoroptidia</taxon>
        <taxon>Analgoidea</taxon>
        <taxon>Pyroglyphidae</taxon>
        <taxon>Dermatophagoidinae</taxon>
        <taxon>Dermatophagoides</taxon>
    </lineage>
</organism>
<evidence type="ECO:0008006" key="4">
    <source>
        <dbReference type="Google" id="ProtNLM"/>
    </source>
</evidence>
<reference evidence="2 3" key="2">
    <citation type="journal article" date="2022" name="Mol. Biol. Evol.">
        <title>Comparative Genomics Reveals Insights into the Divergent Evolution of Astigmatic Mites and Household Pest Adaptations.</title>
        <authorList>
            <person name="Xiong Q."/>
            <person name="Wan A.T."/>
            <person name="Liu X."/>
            <person name="Fung C.S."/>
            <person name="Xiao X."/>
            <person name="Malainual N."/>
            <person name="Hou J."/>
            <person name="Wang L."/>
            <person name="Wang M."/>
            <person name="Yang K.Y."/>
            <person name="Cui Y."/>
            <person name="Leung E.L."/>
            <person name="Nong W."/>
            <person name="Shin S.K."/>
            <person name="Au S.W."/>
            <person name="Jeong K.Y."/>
            <person name="Chew F.T."/>
            <person name="Hui J.H."/>
            <person name="Leung T.F."/>
            <person name="Tungtrongchitr A."/>
            <person name="Zhong N."/>
            <person name="Liu Z."/>
            <person name="Tsui S.K."/>
        </authorList>
    </citation>
    <scope>NUCLEOTIDE SEQUENCE [LARGE SCALE GENOMIC DNA]</scope>
    <source>
        <strain evidence="2">Derp</strain>
    </source>
</reference>
<gene>
    <name evidence="2" type="ORF">DERP_001769</name>
</gene>